<keyword evidence="2" id="KW-1185">Reference proteome</keyword>
<accession>A0A1D2VA10</accession>
<dbReference type="RefSeq" id="XP_020044785.1">
    <property type="nucleotide sequence ID" value="XM_020194074.1"/>
</dbReference>
<protein>
    <submittedName>
        <fullName evidence="1">Uncharacterized protein</fullName>
    </submittedName>
</protein>
<dbReference type="Proteomes" id="UP000095038">
    <property type="component" value="Unassembled WGS sequence"/>
</dbReference>
<proteinExistence type="predicted"/>
<dbReference type="EMBL" id="KV454492">
    <property type="protein sequence ID" value="ODV58478.1"/>
    <property type="molecule type" value="Genomic_DNA"/>
</dbReference>
<evidence type="ECO:0000313" key="2">
    <source>
        <dbReference type="Proteomes" id="UP000095038"/>
    </source>
</evidence>
<sequence length="51" mass="6180">MIPMLLFAKKIKKQYQQILELKTSEGIEKFQELTDLNRPISYKYVFEIERS</sequence>
<dbReference type="InParanoid" id="A0A1D2VA10"/>
<reference evidence="2" key="1">
    <citation type="submission" date="2016-05" db="EMBL/GenBank/DDBJ databases">
        <title>Comparative genomics of biotechnologically important yeasts.</title>
        <authorList>
            <consortium name="DOE Joint Genome Institute"/>
            <person name="Riley R."/>
            <person name="Haridas S."/>
            <person name="Wolfe K.H."/>
            <person name="Lopes M.R."/>
            <person name="Hittinger C.T."/>
            <person name="Goker M."/>
            <person name="Salamov A."/>
            <person name="Wisecaver J."/>
            <person name="Long T.M."/>
            <person name="Aerts A.L."/>
            <person name="Barry K."/>
            <person name="Choi C."/>
            <person name="Clum A."/>
            <person name="Coughlan A.Y."/>
            <person name="Deshpande S."/>
            <person name="Douglass A.P."/>
            <person name="Hanson S.J."/>
            <person name="Klenk H.-P."/>
            <person name="Labutti K."/>
            <person name="Lapidus A."/>
            <person name="Lindquist E."/>
            <person name="Lipzen A."/>
            <person name="Meier-Kolthoff J.P."/>
            <person name="Ohm R.A."/>
            <person name="Otillar R.P."/>
            <person name="Pangilinan J."/>
            <person name="Peng Y."/>
            <person name="Rokas A."/>
            <person name="Rosa C.A."/>
            <person name="Scheuner C."/>
            <person name="Sibirny A.A."/>
            <person name="Slot J.C."/>
            <person name="Stielow J.B."/>
            <person name="Sun H."/>
            <person name="Kurtzman C.P."/>
            <person name="Blackwell M."/>
            <person name="Grigoriev I.V."/>
            <person name="Jeffries T.W."/>
        </authorList>
    </citation>
    <scope>NUCLEOTIDE SEQUENCE [LARGE SCALE GENOMIC DNA]</scope>
    <source>
        <strain evidence="2">DSM 1968</strain>
    </source>
</reference>
<organism evidence="1 2">
    <name type="scientific">Ascoidea rubescens DSM 1968</name>
    <dbReference type="NCBI Taxonomy" id="1344418"/>
    <lineage>
        <taxon>Eukaryota</taxon>
        <taxon>Fungi</taxon>
        <taxon>Dikarya</taxon>
        <taxon>Ascomycota</taxon>
        <taxon>Saccharomycotina</taxon>
        <taxon>Saccharomycetes</taxon>
        <taxon>Ascoideaceae</taxon>
        <taxon>Ascoidea</taxon>
    </lineage>
</organism>
<evidence type="ECO:0000313" key="1">
    <source>
        <dbReference type="EMBL" id="ODV58478.1"/>
    </source>
</evidence>
<dbReference type="AlphaFoldDB" id="A0A1D2VA10"/>
<name>A0A1D2VA10_9ASCO</name>
<dbReference type="GeneID" id="30967710"/>
<gene>
    <name evidence="1" type="ORF">ASCRUDRAFT_77943</name>
</gene>